<dbReference type="AlphaFoldDB" id="A0AAV1DVZ7"/>
<organism evidence="8 9">
    <name type="scientific">Oldenlandia corymbosa var. corymbosa</name>
    <dbReference type="NCBI Taxonomy" id="529605"/>
    <lineage>
        <taxon>Eukaryota</taxon>
        <taxon>Viridiplantae</taxon>
        <taxon>Streptophyta</taxon>
        <taxon>Embryophyta</taxon>
        <taxon>Tracheophyta</taxon>
        <taxon>Spermatophyta</taxon>
        <taxon>Magnoliopsida</taxon>
        <taxon>eudicotyledons</taxon>
        <taxon>Gunneridae</taxon>
        <taxon>Pentapetalae</taxon>
        <taxon>asterids</taxon>
        <taxon>lamiids</taxon>
        <taxon>Gentianales</taxon>
        <taxon>Rubiaceae</taxon>
        <taxon>Rubioideae</taxon>
        <taxon>Spermacoceae</taxon>
        <taxon>Hedyotis-Oldenlandia complex</taxon>
        <taxon>Oldenlandia</taxon>
    </lineage>
</organism>
<dbReference type="PANTHER" id="PTHR20855">
    <property type="entry name" value="ADIPOR/PROGESTIN RECEPTOR-RELATED"/>
    <property type="match status" value="1"/>
</dbReference>
<keyword evidence="6" id="KW-0862">Zinc</keyword>
<dbReference type="GO" id="GO:0009744">
    <property type="term" value="P:response to sucrose"/>
    <property type="evidence" value="ECO:0007669"/>
    <property type="project" value="UniProtKB-ARBA"/>
</dbReference>
<feature type="transmembrane region" description="Helical" evidence="7">
    <location>
        <begin position="221"/>
        <end position="243"/>
    </location>
</feature>
<feature type="transmembrane region" description="Helical" evidence="7">
    <location>
        <begin position="255"/>
        <end position="273"/>
    </location>
</feature>
<gene>
    <name evidence="8" type="ORF">OLC1_LOCUS18713</name>
</gene>
<protein>
    <submittedName>
        <fullName evidence="8">OLC1v1011434C1</fullName>
    </submittedName>
</protein>
<keyword evidence="6" id="KW-0479">Metal-binding</keyword>
<feature type="transmembrane region" description="Helical" evidence="7">
    <location>
        <begin position="351"/>
        <end position="368"/>
    </location>
</feature>
<dbReference type="GO" id="GO:0046872">
    <property type="term" value="F:metal ion binding"/>
    <property type="evidence" value="ECO:0007669"/>
    <property type="project" value="UniProtKB-KW"/>
</dbReference>
<dbReference type="GO" id="GO:0038023">
    <property type="term" value="F:signaling receptor activity"/>
    <property type="evidence" value="ECO:0007669"/>
    <property type="project" value="TreeGrafter"/>
</dbReference>
<keyword evidence="4 7" id="KW-1133">Transmembrane helix</keyword>
<keyword evidence="5 7" id="KW-0472">Membrane</keyword>
<dbReference type="Pfam" id="PF03006">
    <property type="entry name" value="HlyIII"/>
    <property type="match status" value="2"/>
</dbReference>
<keyword evidence="3 7" id="KW-0812">Transmembrane</keyword>
<evidence type="ECO:0000256" key="5">
    <source>
        <dbReference type="ARBA" id="ARBA00023136"/>
    </source>
</evidence>
<name>A0AAV1DVZ7_OLDCO</name>
<feature type="transmembrane region" description="Helical" evidence="7">
    <location>
        <begin position="85"/>
        <end position="106"/>
    </location>
</feature>
<feature type="binding site" evidence="6">
    <location>
        <position position="388"/>
    </location>
    <ligand>
        <name>Zn(2+)</name>
        <dbReference type="ChEBI" id="CHEBI:29105"/>
    </ligand>
</feature>
<evidence type="ECO:0000256" key="4">
    <source>
        <dbReference type="ARBA" id="ARBA00022989"/>
    </source>
</evidence>
<evidence type="ECO:0000313" key="9">
    <source>
        <dbReference type="Proteomes" id="UP001161247"/>
    </source>
</evidence>
<evidence type="ECO:0000256" key="7">
    <source>
        <dbReference type="SAM" id="Phobius"/>
    </source>
</evidence>
<evidence type="ECO:0000256" key="2">
    <source>
        <dbReference type="ARBA" id="ARBA00007018"/>
    </source>
</evidence>
<evidence type="ECO:0000256" key="3">
    <source>
        <dbReference type="ARBA" id="ARBA00022692"/>
    </source>
</evidence>
<feature type="transmembrane region" description="Helical" evidence="7">
    <location>
        <begin position="318"/>
        <end position="339"/>
    </location>
</feature>
<dbReference type="GO" id="GO:0016020">
    <property type="term" value="C:membrane"/>
    <property type="evidence" value="ECO:0007669"/>
    <property type="project" value="UniProtKB-SubCell"/>
</dbReference>
<dbReference type="EMBL" id="OX459123">
    <property type="protein sequence ID" value="CAI9111256.1"/>
    <property type="molecule type" value="Genomic_DNA"/>
</dbReference>
<dbReference type="Proteomes" id="UP001161247">
    <property type="component" value="Chromosome 6"/>
</dbReference>
<accession>A0AAV1DVZ7</accession>
<feature type="binding site" evidence="6">
    <location>
        <position position="239"/>
    </location>
    <ligand>
        <name>Zn(2+)</name>
        <dbReference type="ChEBI" id="CHEBI:29105"/>
    </ligand>
</feature>
<feature type="transmembrane region" description="Helical" evidence="7">
    <location>
        <begin position="285"/>
        <end position="306"/>
    </location>
</feature>
<proteinExistence type="inferred from homology"/>
<sequence>MGRGERRFSESGFGCESNEIDEAVCFSPKEGKGKRLWKKVKYQLVEYHSLPGYLKDNEYILGHYRSEWPLKHTLLSIFTIHNETLNVWTHLIGFFLFLSLTIYTAVKIPQVVDLNTLQHLPDVLRKADLHKLQEDILPCLPSLPHMPDVKRFRNELKTSLAYMDFLSSPSNWHIVELLSNCLPERFSHSNHTDVCVLRSVKEDLANIIAPLLVRPITRWPFFAFMGGAMFCLLASSACHLLSCHSERVSYIMLRLDYAGIAALISTSFYPPVYYSFMCYPMFCNFYMGFITVLGIGTIMVSLLPTFQTPEYRNIRAGLFFGMGVSGAAPILHKLILFWHQPEALHTTGYELLMGAFYGIGALVYAARVPERWMPGKFDIAGHSHQLFHILVVAGAYTHYRAGLIYLRWRDLQGC</sequence>
<evidence type="ECO:0000313" key="8">
    <source>
        <dbReference type="EMBL" id="CAI9111256.1"/>
    </source>
</evidence>
<comment type="similarity">
    <text evidence="2">Belongs to the ADIPOR family.</text>
</comment>
<feature type="binding site" evidence="6">
    <location>
        <position position="384"/>
    </location>
    <ligand>
        <name>Zn(2+)</name>
        <dbReference type="ChEBI" id="CHEBI:29105"/>
    </ligand>
</feature>
<keyword evidence="9" id="KW-1185">Reference proteome</keyword>
<comment type="subcellular location">
    <subcellularLocation>
        <location evidence="1">Membrane</location>
        <topology evidence="1">Multi-pass membrane protein</topology>
    </subcellularLocation>
</comment>
<dbReference type="InterPro" id="IPR004254">
    <property type="entry name" value="AdipoR/HlyIII-related"/>
</dbReference>
<evidence type="ECO:0000256" key="6">
    <source>
        <dbReference type="PIRSR" id="PIRSR604254-1"/>
    </source>
</evidence>
<dbReference type="GO" id="GO:0009725">
    <property type="term" value="P:response to hormone"/>
    <property type="evidence" value="ECO:0007669"/>
    <property type="project" value="UniProtKB-ARBA"/>
</dbReference>
<dbReference type="PANTHER" id="PTHR20855:SF52">
    <property type="entry name" value="ADIPONECTIN RECEPTOR PROTEIN"/>
    <property type="match status" value="1"/>
</dbReference>
<reference evidence="8" key="1">
    <citation type="submission" date="2023-03" db="EMBL/GenBank/DDBJ databases">
        <authorList>
            <person name="Julca I."/>
        </authorList>
    </citation>
    <scope>NUCLEOTIDE SEQUENCE</scope>
</reference>
<evidence type="ECO:0000256" key="1">
    <source>
        <dbReference type="ARBA" id="ARBA00004141"/>
    </source>
</evidence>